<comment type="caution">
    <text evidence="1">The sequence shown here is derived from an EMBL/GenBank/DDBJ whole genome shotgun (WGS) entry which is preliminary data.</text>
</comment>
<dbReference type="AlphaFoldDB" id="A0A845DYJ4"/>
<dbReference type="InterPro" id="IPR042573">
    <property type="entry name" value="GNAT_acetyltra_N"/>
</dbReference>
<name>A0A845DYJ4_9BACI</name>
<evidence type="ECO:0000313" key="2">
    <source>
        <dbReference type="Proteomes" id="UP000447393"/>
    </source>
</evidence>
<dbReference type="Pfam" id="PF12746">
    <property type="entry name" value="GNAT_acetyltran"/>
    <property type="match status" value="1"/>
</dbReference>
<dbReference type="GO" id="GO:0016740">
    <property type="term" value="F:transferase activity"/>
    <property type="evidence" value="ECO:0007669"/>
    <property type="project" value="UniProtKB-KW"/>
</dbReference>
<dbReference type="Gene3D" id="3.40.630.30">
    <property type="match status" value="1"/>
</dbReference>
<gene>
    <name evidence="1" type="ORF">GLV98_02620</name>
</gene>
<dbReference type="RefSeq" id="WP_160911833.1">
    <property type="nucleotide sequence ID" value="NZ_WMEZ01000001.1"/>
</dbReference>
<accession>A0A845DYJ4</accession>
<sequence length="276" mass="32244">MIRELDQTEFYKCEKLIEENGHVEVKAVIEGNNPGRVFVDDAESPKTGLIWLGNHDGFFFIGEEENQAFNNQINDFLDQVIFPEAKKLRLNNFIAIGNHSKWERTIERVFEHRPMQKSYQKVYRLEKRLHPAHHEPSIKPVYRVFKINEKLYENKDDSLENIEFLRSKISEFWSSPEDFFQKGIGYCVVHQNKMVSLCFSGFVAENVHGIDIETIEDHQGNKLGQKAAHCVVKDCLSKGMVPYWDCEKSNKPSNVIAEKSGLIHYLHYFVYIFPIE</sequence>
<evidence type="ECO:0000313" key="1">
    <source>
        <dbReference type="EMBL" id="MYL48354.1"/>
    </source>
</evidence>
<protein>
    <submittedName>
        <fullName evidence="1">GNAT family N-acetyltransferase</fullName>
    </submittedName>
</protein>
<proteinExistence type="predicted"/>
<dbReference type="Proteomes" id="UP000447393">
    <property type="component" value="Unassembled WGS sequence"/>
</dbReference>
<dbReference type="EMBL" id="WMEZ01000001">
    <property type="protein sequence ID" value="MYL48354.1"/>
    <property type="molecule type" value="Genomic_DNA"/>
</dbReference>
<reference evidence="1 2" key="1">
    <citation type="submission" date="2019-11" db="EMBL/GenBank/DDBJ databases">
        <title>Genome sequences of 17 halophilic strains isolated from different environments.</title>
        <authorList>
            <person name="Furrow R.E."/>
        </authorList>
    </citation>
    <scope>NUCLEOTIDE SEQUENCE [LARGE SCALE GENOMIC DNA]</scope>
    <source>
        <strain evidence="1 2">22505_10_Sand</strain>
    </source>
</reference>
<dbReference type="InterPro" id="IPR016181">
    <property type="entry name" value="Acyl_CoA_acyltransferase"/>
</dbReference>
<dbReference type="PANTHER" id="PTHR31143">
    <property type="match status" value="1"/>
</dbReference>
<organism evidence="1 2">
    <name type="scientific">Halobacillus litoralis</name>
    <dbReference type="NCBI Taxonomy" id="45668"/>
    <lineage>
        <taxon>Bacteria</taxon>
        <taxon>Bacillati</taxon>
        <taxon>Bacillota</taxon>
        <taxon>Bacilli</taxon>
        <taxon>Bacillales</taxon>
        <taxon>Bacillaceae</taxon>
        <taxon>Halobacillus</taxon>
    </lineage>
</organism>
<dbReference type="SUPFAM" id="SSF55729">
    <property type="entry name" value="Acyl-CoA N-acyltransferases (Nat)"/>
    <property type="match status" value="1"/>
</dbReference>
<keyword evidence="1" id="KW-0808">Transferase</keyword>
<dbReference type="Gene3D" id="3.40.630.110">
    <property type="entry name" value="GNAT acetyltransferase-like"/>
    <property type="match status" value="1"/>
</dbReference>
<dbReference type="InterPro" id="IPR027365">
    <property type="entry name" value="GNAT_acetyltra_YdfB-like"/>
</dbReference>
<dbReference type="PANTHER" id="PTHR31143:SF2">
    <property type="entry name" value="FR47-LIKE DOMAIN-CONTAINING PROTEIN-RELATED"/>
    <property type="match status" value="1"/>
</dbReference>
<dbReference type="OrthoDB" id="7054616at2"/>